<feature type="transmembrane region" description="Helical" evidence="1">
    <location>
        <begin position="139"/>
        <end position="163"/>
    </location>
</feature>
<protein>
    <submittedName>
        <fullName evidence="3">G protein-coupled receptor</fullName>
    </submittedName>
</protein>
<feature type="transmembrane region" description="Helical" evidence="1">
    <location>
        <begin position="93"/>
        <end position="118"/>
    </location>
</feature>
<keyword evidence="1" id="KW-0812">Transmembrane</keyword>
<feature type="transmembrane region" description="Helical" evidence="1">
    <location>
        <begin position="268"/>
        <end position="288"/>
    </location>
</feature>
<dbReference type="WBParaSite" id="L893_g25268.t1">
    <property type="protein sequence ID" value="L893_g25268.t1"/>
    <property type="gene ID" value="L893_g25268"/>
</dbReference>
<dbReference type="PANTHER" id="PTHR22943">
    <property type="entry name" value="7-TRANSMEMBRANE DOMAIN RECEPTOR C.ELEGANS"/>
    <property type="match status" value="1"/>
</dbReference>
<proteinExistence type="predicted"/>
<accession>A0A1I7ZE46</accession>
<keyword evidence="1" id="KW-0472">Membrane</keyword>
<dbReference type="SUPFAM" id="SSF81321">
    <property type="entry name" value="Family A G protein-coupled receptor-like"/>
    <property type="match status" value="1"/>
</dbReference>
<feature type="transmembrane region" description="Helical" evidence="1">
    <location>
        <begin position="183"/>
        <end position="209"/>
    </location>
</feature>
<name>A0A1I7ZE46_9BILA</name>
<dbReference type="AlphaFoldDB" id="A0A1I7ZE46"/>
<dbReference type="InterPro" id="IPR019422">
    <property type="entry name" value="7TM_GPCR_serpentine_rcpt_Srh"/>
</dbReference>
<evidence type="ECO:0000313" key="3">
    <source>
        <dbReference type="WBParaSite" id="L893_g25268.t1"/>
    </source>
</evidence>
<sequence length="422" mass="46846">MFLDLYTHTVHTVCLSLLAAVFTVASAFTSYAIVRKTPATLKAYRFLFFYLTLSHQVAISILCVFGPFDVTMSETGEITFIFYGIVSELRGKWIFAEGFLGTLAAASVVGSVWLSFFYRYFQVCHPKSLYSTSQVLQGAVNVVVLIVIPVPVAIFFTFCVWLTSKDSPATEPVVTFTALTYMYVMFGGLMVVFLCVIISCIAFIARVIWTLRMSMVHASERTREMQRMLTITLIVLSVIPLIFGGIPILIGVYVIYVAPSSATTFYRLFFLSITIEGILTSVATVLLVKPYKEFLLSCLGRVKANKVVTVANATPKVGEIGSISATGGCTTNGCLSYANTLREIWGIMADSLFFIGLPAVSKKFNQKTDDICTSKKFQEVMPGRKKSAFLHRNSFKTTRSKPSDSRQTITIIFSTYLIVFIR</sequence>
<dbReference type="PANTHER" id="PTHR22943:SF248">
    <property type="entry name" value="SEVEN TM RECEPTOR"/>
    <property type="match status" value="1"/>
</dbReference>
<keyword evidence="2" id="KW-1185">Reference proteome</keyword>
<dbReference type="Proteomes" id="UP000095287">
    <property type="component" value="Unplaced"/>
</dbReference>
<feature type="transmembrane region" description="Helical" evidence="1">
    <location>
        <begin position="229"/>
        <end position="256"/>
    </location>
</feature>
<organism evidence="2 3">
    <name type="scientific">Steinernema glaseri</name>
    <dbReference type="NCBI Taxonomy" id="37863"/>
    <lineage>
        <taxon>Eukaryota</taxon>
        <taxon>Metazoa</taxon>
        <taxon>Ecdysozoa</taxon>
        <taxon>Nematoda</taxon>
        <taxon>Chromadorea</taxon>
        <taxon>Rhabditida</taxon>
        <taxon>Tylenchina</taxon>
        <taxon>Panagrolaimomorpha</taxon>
        <taxon>Strongyloidoidea</taxon>
        <taxon>Steinernematidae</taxon>
        <taxon>Steinernema</taxon>
    </lineage>
</organism>
<feature type="transmembrane region" description="Helical" evidence="1">
    <location>
        <begin position="46"/>
        <end position="68"/>
    </location>
</feature>
<keyword evidence="1" id="KW-1133">Transmembrane helix</keyword>
<evidence type="ECO:0000313" key="2">
    <source>
        <dbReference type="Proteomes" id="UP000095287"/>
    </source>
</evidence>
<feature type="transmembrane region" description="Helical" evidence="1">
    <location>
        <begin position="15"/>
        <end position="34"/>
    </location>
</feature>
<evidence type="ECO:0000256" key="1">
    <source>
        <dbReference type="SAM" id="Phobius"/>
    </source>
</evidence>
<reference evidence="3" key="1">
    <citation type="submission" date="2016-11" db="UniProtKB">
        <authorList>
            <consortium name="WormBaseParasite"/>
        </authorList>
    </citation>
    <scope>IDENTIFICATION</scope>
</reference>
<dbReference type="Pfam" id="PF10318">
    <property type="entry name" value="7TM_GPCR_Srh"/>
    <property type="match status" value="1"/>
</dbReference>